<gene>
    <name evidence="8" type="ORF">MHBO_004137</name>
</gene>
<name>A0ABV2ASI6_9EUKA</name>
<evidence type="ECO:0000256" key="6">
    <source>
        <dbReference type="ARBA" id="ARBA00047984"/>
    </source>
</evidence>
<keyword evidence="3" id="KW-0378">Hydrolase</keyword>
<reference evidence="8 9" key="1">
    <citation type="journal article" date="2024" name="BMC Biol.">
        <title>Comparative genomics of Ascetosporea gives new insight into the evolutionary basis for animal parasitism in Rhizaria.</title>
        <authorList>
            <person name="Hiltunen Thoren M."/>
            <person name="Onut-Brannstrom I."/>
            <person name="Alfjorden A."/>
            <person name="Peckova H."/>
            <person name="Swords F."/>
            <person name="Hooper C."/>
            <person name="Holzer A.S."/>
            <person name="Bass D."/>
            <person name="Burki F."/>
        </authorList>
    </citation>
    <scope>NUCLEOTIDE SEQUENCE [LARGE SCALE GENOMIC DNA]</scope>
    <source>
        <strain evidence="8">20-A016</strain>
    </source>
</reference>
<dbReference type="PANTHER" id="PTHR18934">
    <property type="entry name" value="ATP-DEPENDENT RNA HELICASE"/>
    <property type="match status" value="1"/>
</dbReference>
<dbReference type="InterPro" id="IPR011545">
    <property type="entry name" value="DEAD/DEAH_box_helicase_dom"/>
</dbReference>
<dbReference type="SMART" id="SM00487">
    <property type="entry name" value="DEXDc"/>
    <property type="match status" value="1"/>
</dbReference>
<evidence type="ECO:0000256" key="5">
    <source>
        <dbReference type="ARBA" id="ARBA00023187"/>
    </source>
</evidence>
<evidence type="ECO:0000313" key="8">
    <source>
        <dbReference type="EMBL" id="MES1922620.1"/>
    </source>
</evidence>
<keyword evidence="4" id="KW-0067">ATP-binding</keyword>
<dbReference type="PROSITE" id="PS00690">
    <property type="entry name" value="DEAH_ATP_HELICASE"/>
    <property type="match status" value="1"/>
</dbReference>
<organism evidence="8 9">
    <name type="scientific">Bonamia ostreae</name>
    <dbReference type="NCBI Taxonomy" id="126728"/>
    <lineage>
        <taxon>Eukaryota</taxon>
        <taxon>Sar</taxon>
        <taxon>Rhizaria</taxon>
        <taxon>Endomyxa</taxon>
        <taxon>Ascetosporea</taxon>
        <taxon>Haplosporida</taxon>
        <taxon>Bonamia</taxon>
    </lineage>
</organism>
<sequence>MASKKSITKMASKKGSGKTTQIPQFLLEAGYAKSGRIICCTQPRRVAAMSVAKRVSSELDVKLGEQVGYTIRFDDNTGPSTKLKYLTDGMLLREAMHDPILKKYSVVIIDEAHERTVSTDVLMGMLKEVLLKRSDLKLVIMSATLDFEKFQQYFDGAPLLKVPGRMHPVELFYTPNPEPDYFEAAIRTVLQIHICEPEGDILLFLTGEREIETACRRIIEECGRLGEDCGPVFLYFECFDLFKSIILNIL</sequence>
<keyword evidence="4" id="KW-0347">Helicase</keyword>
<evidence type="ECO:0000256" key="1">
    <source>
        <dbReference type="ARBA" id="ARBA00012552"/>
    </source>
</evidence>
<evidence type="ECO:0000259" key="7">
    <source>
        <dbReference type="PROSITE" id="PS51192"/>
    </source>
</evidence>
<evidence type="ECO:0000256" key="4">
    <source>
        <dbReference type="ARBA" id="ARBA00022806"/>
    </source>
</evidence>
<keyword evidence="5" id="KW-0508">mRNA splicing</keyword>
<proteinExistence type="predicted"/>
<dbReference type="InterPro" id="IPR002464">
    <property type="entry name" value="DNA/RNA_helicase_DEAH_CS"/>
</dbReference>
<keyword evidence="2" id="KW-0507">mRNA processing</keyword>
<keyword evidence="4" id="KW-0547">Nucleotide-binding</keyword>
<dbReference type="PANTHER" id="PTHR18934:SF109">
    <property type="entry name" value="ATP-DEPENDENT RNA HELICASE DHX15 HOMOLOG"/>
    <property type="match status" value="1"/>
</dbReference>
<accession>A0ABV2ASI6</accession>
<evidence type="ECO:0000256" key="2">
    <source>
        <dbReference type="ARBA" id="ARBA00022664"/>
    </source>
</evidence>
<comment type="catalytic activity">
    <reaction evidence="6">
        <text>ATP + H2O = ADP + phosphate + H(+)</text>
        <dbReference type="Rhea" id="RHEA:13065"/>
        <dbReference type="ChEBI" id="CHEBI:15377"/>
        <dbReference type="ChEBI" id="CHEBI:15378"/>
        <dbReference type="ChEBI" id="CHEBI:30616"/>
        <dbReference type="ChEBI" id="CHEBI:43474"/>
        <dbReference type="ChEBI" id="CHEBI:456216"/>
        <dbReference type="EC" id="3.6.4.13"/>
    </reaction>
</comment>
<dbReference type="Proteomes" id="UP001439008">
    <property type="component" value="Unassembled WGS sequence"/>
</dbReference>
<evidence type="ECO:0000256" key="3">
    <source>
        <dbReference type="ARBA" id="ARBA00022801"/>
    </source>
</evidence>
<feature type="domain" description="Helicase ATP-binding" evidence="7">
    <location>
        <begin position="1"/>
        <end position="163"/>
    </location>
</feature>
<dbReference type="EC" id="3.6.4.13" evidence="1"/>
<comment type="caution">
    <text evidence="8">The sequence shown here is derived from an EMBL/GenBank/DDBJ whole genome shotgun (WGS) entry which is preliminary data.</text>
</comment>
<dbReference type="SUPFAM" id="SSF52540">
    <property type="entry name" value="P-loop containing nucleoside triphosphate hydrolases"/>
    <property type="match status" value="1"/>
</dbReference>
<dbReference type="PROSITE" id="PS51192">
    <property type="entry name" value="HELICASE_ATP_BIND_1"/>
    <property type="match status" value="1"/>
</dbReference>
<dbReference type="EMBL" id="JBDODL010003249">
    <property type="protein sequence ID" value="MES1922620.1"/>
    <property type="molecule type" value="Genomic_DNA"/>
</dbReference>
<dbReference type="InterPro" id="IPR014001">
    <property type="entry name" value="Helicase_ATP-bd"/>
</dbReference>
<keyword evidence="9" id="KW-1185">Reference proteome</keyword>
<dbReference type="Pfam" id="PF00270">
    <property type="entry name" value="DEAD"/>
    <property type="match status" value="1"/>
</dbReference>
<protein>
    <recommendedName>
        <fullName evidence="1">RNA helicase</fullName>
        <ecNumber evidence="1">3.6.4.13</ecNumber>
    </recommendedName>
</protein>
<dbReference type="CDD" id="cd17917">
    <property type="entry name" value="DEXHc_RHA-like"/>
    <property type="match status" value="1"/>
</dbReference>
<dbReference type="InterPro" id="IPR027417">
    <property type="entry name" value="P-loop_NTPase"/>
</dbReference>
<dbReference type="Gene3D" id="3.40.50.300">
    <property type="entry name" value="P-loop containing nucleotide triphosphate hydrolases"/>
    <property type="match status" value="2"/>
</dbReference>
<evidence type="ECO:0000313" key="9">
    <source>
        <dbReference type="Proteomes" id="UP001439008"/>
    </source>
</evidence>